<feature type="region of interest" description="Disordered" evidence="1">
    <location>
        <begin position="77"/>
        <end position="96"/>
    </location>
</feature>
<evidence type="ECO:0000256" key="2">
    <source>
        <dbReference type="SAM" id="SignalP"/>
    </source>
</evidence>
<accession>A0A0S2KAG2</accession>
<gene>
    <name evidence="3" type="ORF">PS2015_589</name>
</gene>
<dbReference type="RefSeq" id="WP_058020796.1">
    <property type="nucleotide sequence ID" value="NZ_CP013189.1"/>
</dbReference>
<evidence type="ECO:0000313" key="3">
    <source>
        <dbReference type="EMBL" id="ALO45272.1"/>
    </source>
</evidence>
<keyword evidence="4" id="KW-1185">Reference proteome</keyword>
<keyword evidence="2" id="KW-0732">Signal</keyword>
<evidence type="ECO:0000313" key="4">
    <source>
        <dbReference type="Proteomes" id="UP000065641"/>
    </source>
</evidence>
<dbReference type="OrthoDB" id="7055688at2"/>
<protein>
    <recommendedName>
        <fullName evidence="5">Lipoprotein</fullName>
    </recommendedName>
</protein>
<evidence type="ECO:0008006" key="5">
    <source>
        <dbReference type="Google" id="ProtNLM"/>
    </source>
</evidence>
<proteinExistence type="predicted"/>
<dbReference type="EMBL" id="CP013189">
    <property type="protein sequence ID" value="ALO45272.1"/>
    <property type="molecule type" value="Genomic_DNA"/>
</dbReference>
<reference evidence="3 4" key="1">
    <citation type="submission" date="2015-11" db="EMBL/GenBank/DDBJ databases">
        <authorList>
            <person name="Zhang Y."/>
            <person name="Guo Z."/>
        </authorList>
    </citation>
    <scope>NUCLEOTIDE SEQUENCE [LARGE SCALE GENOMIC DNA]</scope>
    <source>
        <strain evidence="3 4">KCTC 32221</strain>
    </source>
</reference>
<dbReference type="AlphaFoldDB" id="A0A0S2KAG2"/>
<evidence type="ECO:0000256" key="1">
    <source>
        <dbReference type="SAM" id="MobiDB-lite"/>
    </source>
</evidence>
<organism evidence="3 4">
    <name type="scientific">Pseudohongiella spirulinae</name>
    <dbReference type="NCBI Taxonomy" id="1249552"/>
    <lineage>
        <taxon>Bacteria</taxon>
        <taxon>Pseudomonadati</taxon>
        <taxon>Pseudomonadota</taxon>
        <taxon>Gammaproteobacteria</taxon>
        <taxon>Pseudomonadales</taxon>
        <taxon>Pseudohongiellaceae</taxon>
        <taxon>Pseudohongiella</taxon>
    </lineage>
</organism>
<sequence length="334" mass="37706" precursor="true">MRKISLLRPALALTVSLAGLLHAAELPRTASGQPDLQGIWTNATQTPLQRPQRFGLRQNMSQEEAQEMQSQALLREERANAPSDPDRPPPTDGNTAAAYNTFWLDRGSQVVQIDGEYRTSMIIDPPDGQIPFRENAPEQNLMERWRDEHGDDAFLGPEMATIGERCLLFYDFRTSNSSAGPPMMPIIYNNNYQIVQTPDYVVIIAEMMHDARIIRIDGEHQPAEMIKWMGDSVGRWEGDTLVVTTRNMHPQQSHYGSGPGLTVTERLRMVSPQEIVYSFTMDDPVAYTQTWTAEMVLYARPPGDRIYEYACHEGNYALPGILAGTRRQEQTDPP</sequence>
<dbReference type="Proteomes" id="UP000065641">
    <property type="component" value="Chromosome"/>
</dbReference>
<feature type="signal peptide" evidence="2">
    <location>
        <begin position="1"/>
        <end position="23"/>
    </location>
</feature>
<feature type="compositionally biased region" description="Basic and acidic residues" evidence="1">
    <location>
        <begin position="77"/>
        <end position="89"/>
    </location>
</feature>
<name>A0A0S2KAG2_9GAMM</name>
<feature type="chain" id="PRO_5006601499" description="Lipoprotein" evidence="2">
    <location>
        <begin position="24"/>
        <end position="334"/>
    </location>
</feature>
<dbReference type="KEGG" id="pspi:PS2015_589"/>